<gene>
    <name evidence="1" type="ORF">J1N35_037015</name>
</gene>
<dbReference type="PANTHER" id="PTHR47074:SF48">
    <property type="entry name" value="POLYNUCLEOTIDYL TRANSFERASE, RIBONUCLEASE H-LIKE SUPERFAMILY PROTEIN"/>
    <property type="match status" value="1"/>
</dbReference>
<comment type="caution">
    <text evidence="1">The sequence shown here is derived from an EMBL/GenBank/DDBJ whole genome shotgun (WGS) entry which is preliminary data.</text>
</comment>
<sequence length="109" mass="12016">MRARATETNQERAQILSKDFRIFNLTKPLVIPPTPANIGWIKPLAGYVKVNVDAAVLTGCNGFVLVARDHDGFALGGSFKFVEKSMEVIWAELEAFNEGLKLAKRLNVA</sequence>
<dbReference type="OrthoDB" id="999038at2759"/>
<dbReference type="InterPro" id="IPR052929">
    <property type="entry name" value="RNase_H-like_EbsB-rel"/>
</dbReference>
<evidence type="ECO:0000313" key="2">
    <source>
        <dbReference type="Proteomes" id="UP000828251"/>
    </source>
</evidence>
<keyword evidence="2" id="KW-1185">Reference proteome</keyword>
<dbReference type="AlphaFoldDB" id="A0A9D3ZKH8"/>
<protein>
    <recommendedName>
        <fullName evidence="3">RNase H type-1 domain-containing protein</fullName>
    </recommendedName>
</protein>
<dbReference type="EMBL" id="JAIQCV010000011">
    <property type="protein sequence ID" value="KAH1046231.1"/>
    <property type="molecule type" value="Genomic_DNA"/>
</dbReference>
<reference evidence="1 2" key="1">
    <citation type="journal article" date="2021" name="Plant Biotechnol. J.">
        <title>Multi-omics assisted identification of the key and species-specific regulatory components of drought-tolerant mechanisms in Gossypium stocksii.</title>
        <authorList>
            <person name="Yu D."/>
            <person name="Ke L."/>
            <person name="Zhang D."/>
            <person name="Wu Y."/>
            <person name="Sun Y."/>
            <person name="Mei J."/>
            <person name="Sun J."/>
            <person name="Sun Y."/>
        </authorList>
    </citation>
    <scope>NUCLEOTIDE SEQUENCE [LARGE SCALE GENOMIC DNA]</scope>
    <source>
        <strain evidence="2">cv. E1</strain>
        <tissue evidence="1">Leaf</tissue>
    </source>
</reference>
<evidence type="ECO:0008006" key="3">
    <source>
        <dbReference type="Google" id="ProtNLM"/>
    </source>
</evidence>
<organism evidence="1 2">
    <name type="scientific">Gossypium stocksii</name>
    <dbReference type="NCBI Taxonomy" id="47602"/>
    <lineage>
        <taxon>Eukaryota</taxon>
        <taxon>Viridiplantae</taxon>
        <taxon>Streptophyta</taxon>
        <taxon>Embryophyta</taxon>
        <taxon>Tracheophyta</taxon>
        <taxon>Spermatophyta</taxon>
        <taxon>Magnoliopsida</taxon>
        <taxon>eudicotyledons</taxon>
        <taxon>Gunneridae</taxon>
        <taxon>Pentapetalae</taxon>
        <taxon>rosids</taxon>
        <taxon>malvids</taxon>
        <taxon>Malvales</taxon>
        <taxon>Malvaceae</taxon>
        <taxon>Malvoideae</taxon>
        <taxon>Gossypium</taxon>
    </lineage>
</organism>
<dbReference type="PANTHER" id="PTHR47074">
    <property type="entry name" value="BNAC02G40300D PROTEIN"/>
    <property type="match status" value="1"/>
</dbReference>
<accession>A0A9D3ZKH8</accession>
<dbReference type="Proteomes" id="UP000828251">
    <property type="component" value="Unassembled WGS sequence"/>
</dbReference>
<name>A0A9D3ZKH8_9ROSI</name>
<proteinExistence type="predicted"/>
<evidence type="ECO:0000313" key="1">
    <source>
        <dbReference type="EMBL" id="KAH1046231.1"/>
    </source>
</evidence>